<comment type="subcellular location">
    <subcellularLocation>
        <location evidence="1">Membrane</location>
        <topology evidence="1">Multi-pass membrane protein</topology>
    </subcellularLocation>
</comment>
<dbReference type="SUPFAM" id="SSF81345">
    <property type="entry name" value="ABC transporter involved in vitamin B12 uptake, BtuC"/>
    <property type="match status" value="1"/>
</dbReference>
<gene>
    <name evidence="7" type="ORF">ENU14_02660</name>
</gene>
<feature type="transmembrane region" description="Helical" evidence="6">
    <location>
        <begin position="189"/>
        <end position="208"/>
    </location>
</feature>
<feature type="transmembrane region" description="Helical" evidence="6">
    <location>
        <begin position="265"/>
        <end position="281"/>
    </location>
</feature>
<reference evidence="7" key="1">
    <citation type="journal article" date="2020" name="mSystems">
        <title>Genome- and Community-Level Interaction Insights into Carbon Utilization and Element Cycling Functions of Hydrothermarchaeota in Hydrothermal Sediment.</title>
        <authorList>
            <person name="Zhou Z."/>
            <person name="Liu Y."/>
            <person name="Xu W."/>
            <person name="Pan J."/>
            <person name="Luo Z.H."/>
            <person name="Li M."/>
        </authorList>
    </citation>
    <scope>NUCLEOTIDE SEQUENCE [LARGE SCALE GENOMIC DNA]</scope>
    <source>
        <strain evidence="7">SpSt-642</strain>
    </source>
</reference>
<proteinExistence type="inferred from homology"/>
<comment type="similarity">
    <text evidence="2">Belongs to the ABC-3 integral membrane protein family.</text>
</comment>
<feature type="transmembrane region" description="Helical" evidence="6">
    <location>
        <begin position="237"/>
        <end position="259"/>
    </location>
</feature>
<evidence type="ECO:0000256" key="6">
    <source>
        <dbReference type="SAM" id="Phobius"/>
    </source>
</evidence>
<evidence type="ECO:0000256" key="5">
    <source>
        <dbReference type="ARBA" id="ARBA00023136"/>
    </source>
</evidence>
<accession>A0A7C4D727</accession>
<protein>
    <submittedName>
        <fullName evidence="7">Metal ABC transporter permease</fullName>
    </submittedName>
</protein>
<evidence type="ECO:0000256" key="2">
    <source>
        <dbReference type="ARBA" id="ARBA00008034"/>
    </source>
</evidence>
<name>A0A7C4D727_STAMA</name>
<evidence type="ECO:0000256" key="4">
    <source>
        <dbReference type="ARBA" id="ARBA00022989"/>
    </source>
</evidence>
<keyword evidence="5 6" id="KW-0472">Membrane</keyword>
<sequence length="283" mass="31058">MVKYVVVFLFSTIYALLLFFTYNPLWVLTIILSSMVFSTIGTIVSLRRLQFLAGEAPHTALLAVTLSIPLYRILGGFPIIYSILLSLCIMYITWFLINKGIEQNIAVSIIVGLTTSLSIVSIYYVLTNYSIEYSLSSIIIGDPLLVDLFEISMLVILAIICLLITLLTYHEQLSISIDIVSTRLSGVNIVVYDLIAYTLIGIGVVGLLKIVGYILEHVLILIPSSIATIVSKSAREALMLSILLALNSSLIGLHLSILLNLPPSGLIGFVLLVIYLASMVSRK</sequence>
<organism evidence="7">
    <name type="scientific">Staphylothermus marinus</name>
    <dbReference type="NCBI Taxonomy" id="2280"/>
    <lineage>
        <taxon>Archaea</taxon>
        <taxon>Thermoproteota</taxon>
        <taxon>Thermoprotei</taxon>
        <taxon>Desulfurococcales</taxon>
        <taxon>Desulfurococcaceae</taxon>
        <taxon>Staphylothermus</taxon>
    </lineage>
</organism>
<keyword evidence="3 6" id="KW-0812">Transmembrane</keyword>
<comment type="caution">
    <text evidence="7">The sequence shown here is derived from an EMBL/GenBank/DDBJ whole genome shotgun (WGS) entry which is preliminary data.</text>
</comment>
<keyword evidence="4 6" id="KW-1133">Transmembrane helix</keyword>
<dbReference type="AlphaFoldDB" id="A0A7C4D727"/>
<feature type="transmembrane region" description="Helical" evidence="6">
    <location>
        <begin position="104"/>
        <end position="126"/>
    </location>
</feature>
<dbReference type="Gene3D" id="1.10.3470.10">
    <property type="entry name" value="ABC transporter involved in vitamin B12 uptake, BtuC"/>
    <property type="match status" value="1"/>
</dbReference>
<dbReference type="EMBL" id="DTBJ01000018">
    <property type="protein sequence ID" value="HGM58474.1"/>
    <property type="molecule type" value="Genomic_DNA"/>
</dbReference>
<feature type="transmembrane region" description="Helical" evidence="6">
    <location>
        <begin position="151"/>
        <end position="169"/>
    </location>
</feature>
<evidence type="ECO:0000256" key="1">
    <source>
        <dbReference type="ARBA" id="ARBA00004141"/>
    </source>
</evidence>
<evidence type="ECO:0000313" key="7">
    <source>
        <dbReference type="EMBL" id="HGM58474.1"/>
    </source>
</evidence>
<dbReference type="PANTHER" id="PTHR30477">
    <property type="entry name" value="ABC-TRANSPORTER METAL-BINDING PROTEIN"/>
    <property type="match status" value="1"/>
</dbReference>
<dbReference type="InterPro" id="IPR037294">
    <property type="entry name" value="ABC_BtuC-like"/>
</dbReference>
<dbReference type="PANTHER" id="PTHR30477:SF21">
    <property type="entry name" value="ABC-3 PROTEIN"/>
    <property type="match status" value="1"/>
</dbReference>
<dbReference type="InterPro" id="IPR001626">
    <property type="entry name" value="ABC_TroCD"/>
</dbReference>
<dbReference type="Pfam" id="PF00950">
    <property type="entry name" value="ABC-3"/>
    <property type="match status" value="1"/>
</dbReference>
<feature type="transmembrane region" description="Helical" evidence="6">
    <location>
        <begin position="214"/>
        <end position="230"/>
    </location>
</feature>
<feature type="transmembrane region" description="Helical" evidence="6">
    <location>
        <begin position="79"/>
        <end position="97"/>
    </location>
</feature>
<evidence type="ECO:0000256" key="3">
    <source>
        <dbReference type="ARBA" id="ARBA00022692"/>
    </source>
</evidence>
<dbReference type="GO" id="GO:0055085">
    <property type="term" value="P:transmembrane transport"/>
    <property type="evidence" value="ECO:0007669"/>
    <property type="project" value="InterPro"/>
</dbReference>
<dbReference type="GO" id="GO:0043190">
    <property type="term" value="C:ATP-binding cassette (ABC) transporter complex"/>
    <property type="evidence" value="ECO:0007669"/>
    <property type="project" value="InterPro"/>
</dbReference>